<dbReference type="RefSeq" id="WP_289447134.1">
    <property type="nucleotide sequence ID" value="NZ_JAUCGR010000002.1"/>
</dbReference>
<gene>
    <name evidence="1" type="ORF">QRT05_10280</name>
</gene>
<evidence type="ECO:0000313" key="2">
    <source>
        <dbReference type="Proteomes" id="UP001321453"/>
    </source>
</evidence>
<organism evidence="1 2">
    <name type="scientific">Cellulomonas edaphi</name>
    <dbReference type="NCBI Taxonomy" id="3053468"/>
    <lineage>
        <taxon>Bacteria</taxon>
        <taxon>Bacillati</taxon>
        <taxon>Actinomycetota</taxon>
        <taxon>Actinomycetes</taxon>
        <taxon>Micrococcales</taxon>
        <taxon>Cellulomonadaceae</taxon>
        <taxon>Cellulomonas</taxon>
    </lineage>
</organism>
<protein>
    <recommendedName>
        <fullName evidence="3">Fis family transcriptional regulator</fullName>
    </recommendedName>
</protein>
<name>A0ABT7S7W4_9CELL</name>
<comment type="caution">
    <text evidence="1">The sequence shown here is derived from an EMBL/GenBank/DDBJ whole genome shotgun (WGS) entry which is preliminary data.</text>
</comment>
<proteinExistence type="predicted"/>
<dbReference type="Proteomes" id="UP001321453">
    <property type="component" value="Unassembled WGS sequence"/>
</dbReference>
<dbReference type="EMBL" id="JAUCGR010000002">
    <property type="protein sequence ID" value="MDM7831718.1"/>
    <property type="molecule type" value="Genomic_DNA"/>
</dbReference>
<evidence type="ECO:0008006" key="3">
    <source>
        <dbReference type="Google" id="ProtNLM"/>
    </source>
</evidence>
<sequence>MRWESLFEDMEAQLAAADRAGLRADVAELVRGERATVHLSDRLRGSVGRALRVRVAGDEPLEGELVDATDEWLLLSQGGDRRVLVPLRAVAAVAGVGPHVAPEPGRVERRLGLGHALRVLARDRAAVVLRAGEGDVGGRLGSVGRDYVDVVTGDGAPGATWAIPFAALRSVRTG</sequence>
<keyword evidence="2" id="KW-1185">Reference proteome</keyword>
<evidence type="ECO:0000313" key="1">
    <source>
        <dbReference type="EMBL" id="MDM7831718.1"/>
    </source>
</evidence>
<reference evidence="1 2" key="1">
    <citation type="submission" date="2023-06" db="EMBL/GenBank/DDBJ databases">
        <title>Cellulomonas sp. MW9 Whole genome sequence.</title>
        <authorList>
            <person name="Park S."/>
        </authorList>
    </citation>
    <scope>NUCLEOTIDE SEQUENCE [LARGE SCALE GENOMIC DNA]</scope>
    <source>
        <strain evidence="1 2">MW9</strain>
    </source>
</reference>
<accession>A0ABT7S7W4</accession>